<proteinExistence type="predicted"/>
<evidence type="ECO:0000313" key="3">
    <source>
        <dbReference type="Proteomes" id="UP000245133"/>
    </source>
</evidence>
<dbReference type="RefSeq" id="WP_108975573.1">
    <property type="nucleotide sequence ID" value="NZ_BFBB01000003.1"/>
</dbReference>
<dbReference type="EMBL" id="BFBB01000003">
    <property type="protein sequence ID" value="GBF50109.1"/>
    <property type="molecule type" value="Genomic_DNA"/>
</dbReference>
<dbReference type="SUPFAM" id="SSF55920">
    <property type="entry name" value="Creatinase/aminopeptidase"/>
    <property type="match status" value="1"/>
</dbReference>
<evidence type="ECO:0000259" key="1">
    <source>
        <dbReference type="Pfam" id="PF00557"/>
    </source>
</evidence>
<dbReference type="AlphaFoldDB" id="A0A2P2DZQ5"/>
<dbReference type="Pfam" id="PF00557">
    <property type="entry name" value="Peptidase_M24"/>
    <property type="match status" value="1"/>
</dbReference>
<dbReference type="Gene3D" id="3.90.230.10">
    <property type="entry name" value="Creatinase/methionine aminopeptidase superfamily"/>
    <property type="match status" value="1"/>
</dbReference>
<evidence type="ECO:0000313" key="2">
    <source>
        <dbReference type="EMBL" id="GBF50109.1"/>
    </source>
</evidence>
<keyword evidence="3" id="KW-1185">Reference proteome</keyword>
<gene>
    <name evidence="2" type="ORF">LPTSP4_16330</name>
</gene>
<organism evidence="2 3">
    <name type="scientific">Leptospira ryugenii</name>
    <dbReference type="NCBI Taxonomy" id="1917863"/>
    <lineage>
        <taxon>Bacteria</taxon>
        <taxon>Pseudomonadati</taxon>
        <taxon>Spirochaetota</taxon>
        <taxon>Spirochaetia</taxon>
        <taxon>Leptospirales</taxon>
        <taxon>Leptospiraceae</taxon>
        <taxon>Leptospira</taxon>
    </lineage>
</organism>
<dbReference type="InterPro" id="IPR000994">
    <property type="entry name" value="Pept_M24"/>
</dbReference>
<name>A0A2P2DZQ5_9LEPT</name>
<reference evidence="2 3" key="1">
    <citation type="submission" date="2018-02" db="EMBL/GenBank/DDBJ databases">
        <title>Novel Leptospira species isolated from soil and water in Japan.</title>
        <authorList>
            <person name="Nakao R."/>
            <person name="Masuzawa T."/>
        </authorList>
    </citation>
    <scope>NUCLEOTIDE SEQUENCE [LARGE SCALE GENOMIC DNA]</scope>
    <source>
        <strain evidence="2 3">YH101</strain>
    </source>
</reference>
<sequence length="295" mass="34063">MPILEKRGIVSQIAGHWSRFSSPSIVEPEADDKEGFLKAQRLAYDCVTTIEREIRPGSTEKQIAKLLAGYLFDHGVRTFLHRPFVWFGEHARFDGYKRFTQFHPSNRTLSEEETFILDVSPIVNGYVGDIGYSSSLIPNPILEEGMSFLLSLRDKIPALFLSNLSSREIWWKIDSEIKANGFDNVHAKYPFSVLGHRVYRTKTPNLRLPLIPISFASWFSWQASYEFLSHKILPELLTPDHEGDRLGLWAIEPHLGKGKVGFKFEEILVVEKEKAYWLDDQVPHLRKYKKEDITK</sequence>
<comment type="caution">
    <text evidence="2">The sequence shown here is derived from an EMBL/GenBank/DDBJ whole genome shotgun (WGS) entry which is preliminary data.</text>
</comment>
<protein>
    <submittedName>
        <fullName evidence="2">Metallopeptidase family M24</fullName>
    </submittedName>
</protein>
<dbReference type="InterPro" id="IPR036005">
    <property type="entry name" value="Creatinase/aminopeptidase-like"/>
</dbReference>
<feature type="domain" description="Peptidase M24" evidence="1">
    <location>
        <begin position="36"/>
        <end position="199"/>
    </location>
</feature>
<dbReference type="Proteomes" id="UP000245133">
    <property type="component" value="Unassembled WGS sequence"/>
</dbReference>
<dbReference type="OrthoDB" id="319775at2"/>
<accession>A0A2P2DZQ5</accession>